<evidence type="ECO:0000256" key="1">
    <source>
        <dbReference type="SAM" id="Phobius"/>
    </source>
</evidence>
<evidence type="ECO:0008006" key="4">
    <source>
        <dbReference type="Google" id="ProtNLM"/>
    </source>
</evidence>
<keyword evidence="3" id="KW-1185">Reference proteome</keyword>
<evidence type="ECO:0000313" key="3">
    <source>
        <dbReference type="Proteomes" id="UP001180020"/>
    </source>
</evidence>
<keyword evidence="1" id="KW-0472">Membrane</keyword>
<evidence type="ECO:0000313" key="2">
    <source>
        <dbReference type="EMBL" id="KAK1323484.1"/>
    </source>
</evidence>
<reference evidence="2" key="2">
    <citation type="submission" date="2023-06" db="EMBL/GenBank/DDBJ databases">
        <authorList>
            <person name="Ma L."/>
            <person name="Liu K.-W."/>
            <person name="Li Z."/>
            <person name="Hsiao Y.-Y."/>
            <person name="Qi Y."/>
            <person name="Fu T."/>
            <person name="Tang G."/>
            <person name="Zhang D."/>
            <person name="Sun W.-H."/>
            <person name="Liu D.-K."/>
            <person name="Li Y."/>
            <person name="Chen G.-Z."/>
            <person name="Liu X.-D."/>
            <person name="Liao X.-Y."/>
            <person name="Jiang Y.-T."/>
            <person name="Yu X."/>
            <person name="Hao Y."/>
            <person name="Huang J."/>
            <person name="Zhao X.-W."/>
            <person name="Ke S."/>
            <person name="Chen Y.-Y."/>
            <person name="Wu W.-L."/>
            <person name="Hsu J.-L."/>
            <person name="Lin Y.-F."/>
            <person name="Huang M.-D."/>
            <person name="Li C.-Y."/>
            <person name="Huang L."/>
            <person name="Wang Z.-W."/>
            <person name="Zhao X."/>
            <person name="Zhong W.-Y."/>
            <person name="Peng D.-H."/>
            <person name="Ahmad S."/>
            <person name="Lan S."/>
            <person name="Zhang J.-S."/>
            <person name="Tsai W.-C."/>
            <person name="Van De Peer Y."/>
            <person name="Liu Z.-J."/>
        </authorList>
    </citation>
    <scope>NUCLEOTIDE SEQUENCE</scope>
    <source>
        <strain evidence="2">CP</strain>
        <tissue evidence="2">Leaves</tissue>
    </source>
</reference>
<dbReference type="Proteomes" id="UP001180020">
    <property type="component" value="Unassembled WGS sequence"/>
</dbReference>
<protein>
    <recommendedName>
        <fullName evidence="4">Transmembrane protein</fullName>
    </recommendedName>
</protein>
<name>A0AAV9FEE3_ACOCL</name>
<keyword evidence="1" id="KW-1133">Transmembrane helix</keyword>
<dbReference type="AlphaFoldDB" id="A0AAV9FEE3"/>
<gene>
    <name evidence="2" type="ORF">QJS10_CPA02g00909</name>
</gene>
<keyword evidence="1" id="KW-0812">Transmembrane</keyword>
<accession>A0AAV9FEE3</accession>
<dbReference type="EMBL" id="JAUJYO010000002">
    <property type="protein sequence ID" value="KAK1323484.1"/>
    <property type="molecule type" value="Genomic_DNA"/>
</dbReference>
<feature type="transmembrane region" description="Helical" evidence="1">
    <location>
        <begin position="38"/>
        <end position="58"/>
    </location>
</feature>
<reference evidence="2" key="1">
    <citation type="journal article" date="2023" name="Nat. Commun.">
        <title>Diploid and tetraploid genomes of Acorus and the evolution of monocots.</title>
        <authorList>
            <person name="Ma L."/>
            <person name="Liu K.W."/>
            <person name="Li Z."/>
            <person name="Hsiao Y.Y."/>
            <person name="Qi Y."/>
            <person name="Fu T."/>
            <person name="Tang G.D."/>
            <person name="Zhang D."/>
            <person name="Sun W.H."/>
            <person name="Liu D.K."/>
            <person name="Li Y."/>
            <person name="Chen G.Z."/>
            <person name="Liu X.D."/>
            <person name="Liao X.Y."/>
            <person name="Jiang Y.T."/>
            <person name="Yu X."/>
            <person name="Hao Y."/>
            <person name="Huang J."/>
            <person name="Zhao X.W."/>
            <person name="Ke S."/>
            <person name="Chen Y.Y."/>
            <person name="Wu W.L."/>
            <person name="Hsu J.L."/>
            <person name="Lin Y.F."/>
            <person name="Huang M.D."/>
            <person name="Li C.Y."/>
            <person name="Huang L."/>
            <person name="Wang Z.W."/>
            <person name="Zhao X."/>
            <person name="Zhong W.Y."/>
            <person name="Peng D.H."/>
            <person name="Ahmad S."/>
            <person name="Lan S."/>
            <person name="Zhang J.S."/>
            <person name="Tsai W.C."/>
            <person name="Van de Peer Y."/>
            <person name="Liu Z.J."/>
        </authorList>
    </citation>
    <scope>NUCLEOTIDE SEQUENCE</scope>
    <source>
        <strain evidence="2">CP</strain>
    </source>
</reference>
<proteinExistence type="predicted"/>
<sequence length="70" mass="7575">MNGFLGQWGVEVEHPSSVVRACVSQLPVGKCGAINNPIFVYVLVIVRVAYIVVFGLDLGSHRTVIVYSSL</sequence>
<organism evidence="2 3">
    <name type="scientific">Acorus calamus</name>
    <name type="common">Sweet flag</name>
    <dbReference type="NCBI Taxonomy" id="4465"/>
    <lineage>
        <taxon>Eukaryota</taxon>
        <taxon>Viridiplantae</taxon>
        <taxon>Streptophyta</taxon>
        <taxon>Embryophyta</taxon>
        <taxon>Tracheophyta</taxon>
        <taxon>Spermatophyta</taxon>
        <taxon>Magnoliopsida</taxon>
        <taxon>Liliopsida</taxon>
        <taxon>Acoraceae</taxon>
        <taxon>Acorus</taxon>
    </lineage>
</organism>
<comment type="caution">
    <text evidence="2">The sequence shown here is derived from an EMBL/GenBank/DDBJ whole genome shotgun (WGS) entry which is preliminary data.</text>
</comment>